<feature type="domain" description="DEAD box helicase DbpA/CsdA RNA-binding" evidence="2">
    <location>
        <begin position="64"/>
        <end position="134"/>
    </location>
</feature>
<dbReference type="InterPro" id="IPR005580">
    <property type="entry name" value="DbpA/CsdA_RNA-bd_dom"/>
</dbReference>
<dbReference type="Pfam" id="PF03880">
    <property type="entry name" value="DbpA"/>
    <property type="match status" value="1"/>
</dbReference>
<gene>
    <name evidence="3" type="ORF">ENS59_07515</name>
</gene>
<proteinExistence type="predicted"/>
<dbReference type="EMBL" id="DSVL01000233">
    <property type="protein sequence ID" value="HFH29345.1"/>
    <property type="molecule type" value="Genomic_DNA"/>
</dbReference>
<dbReference type="CDD" id="cd12252">
    <property type="entry name" value="RRM_DbpA"/>
    <property type="match status" value="1"/>
</dbReference>
<sequence>MRSYVSAYLIQQALESMGRGRRLYNKNRKPHSGLLYENRRPLRSETPLEGEQKKQNIPEEESARIFISVGRNRRVFPREILSLILSETNVKKEDIGLIRILDNYSFVQVRKEWANIIIEALNGKIFRGRPLTVNHARIKSEESSAADRLNDTEPEDAAAEQTSMPEDYSYSEGPMDHLDSEEEPKETSEE</sequence>
<evidence type="ECO:0000259" key="2">
    <source>
        <dbReference type="Pfam" id="PF03880"/>
    </source>
</evidence>
<comment type="caution">
    <text evidence="3">The sequence shown here is derived from an EMBL/GenBank/DDBJ whole genome shotgun (WGS) entry which is preliminary data.</text>
</comment>
<feature type="region of interest" description="Disordered" evidence="1">
    <location>
        <begin position="140"/>
        <end position="190"/>
    </location>
</feature>
<dbReference type="AlphaFoldDB" id="A0A7C3IK70"/>
<evidence type="ECO:0000256" key="1">
    <source>
        <dbReference type="SAM" id="MobiDB-lite"/>
    </source>
</evidence>
<reference evidence="3" key="1">
    <citation type="journal article" date="2020" name="mSystems">
        <title>Genome- and Community-Level Interaction Insights into Carbon Utilization and Element Cycling Functions of Hydrothermarchaeota in Hydrothermal Sediment.</title>
        <authorList>
            <person name="Zhou Z."/>
            <person name="Liu Y."/>
            <person name="Xu W."/>
            <person name="Pan J."/>
            <person name="Luo Z.H."/>
            <person name="Li M."/>
        </authorList>
    </citation>
    <scope>NUCLEOTIDE SEQUENCE [LARGE SCALE GENOMIC DNA]</scope>
    <source>
        <strain evidence="3">SpSt-503</strain>
    </source>
</reference>
<organism evidence="3">
    <name type="scientific">Gracilinema caldarium</name>
    <dbReference type="NCBI Taxonomy" id="215591"/>
    <lineage>
        <taxon>Bacteria</taxon>
        <taxon>Pseudomonadati</taxon>
        <taxon>Spirochaetota</taxon>
        <taxon>Spirochaetia</taxon>
        <taxon>Spirochaetales</taxon>
        <taxon>Breznakiellaceae</taxon>
        <taxon>Gracilinema</taxon>
    </lineage>
</organism>
<accession>A0A7C3IK70</accession>
<name>A0A7C3IK70_9SPIR</name>
<dbReference type="Gene3D" id="3.30.70.330">
    <property type="match status" value="1"/>
</dbReference>
<dbReference type="InterPro" id="IPR012677">
    <property type="entry name" value="Nucleotide-bd_a/b_plait_sf"/>
</dbReference>
<protein>
    <submittedName>
        <fullName evidence="3">RNA-binding protein</fullName>
    </submittedName>
</protein>
<evidence type="ECO:0000313" key="3">
    <source>
        <dbReference type="EMBL" id="HFH29345.1"/>
    </source>
</evidence>